<dbReference type="Proteomes" id="UP000177652">
    <property type="component" value="Unassembled WGS sequence"/>
</dbReference>
<proteinExistence type="predicted"/>
<protein>
    <submittedName>
        <fullName evidence="1">Uncharacterized protein</fullName>
    </submittedName>
</protein>
<evidence type="ECO:0000313" key="1">
    <source>
        <dbReference type="EMBL" id="OGG65564.1"/>
    </source>
</evidence>
<organism evidence="1 2">
    <name type="scientific">Candidatus Kaiserbacteria bacterium RIFCSPHIGHO2_02_FULL_55_20</name>
    <dbReference type="NCBI Taxonomy" id="1798497"/>
    <lineage>
        <taxon>Bacteria</taxon>
        <taxon>Candidatus Kaiseribacteriota</taxon>
    </lineage>
</organism>
<evidence type="ECO:0000313" key="2">
    <source>
        <dbReference type="Proteomes" id="UP000177652"/>
    </source>
</evidence>
<name>A0A1F6DVU9_9BACT</name>
<accession>A0A1F6DVU9</accession>
<comment type="caution">
    <text evidence="1">The sequence shown here is derived from an EMBL/GenBank/DDBJ whole genome shotgun (WGS) entry which is preliminary data.</text>
</comment>
<sequence>MGFEQRLSGSAEGGIMRAQKNSMTLGEIAKGYDHKVQEVLSSKVGLAVRHEVQPVMNTVLASEGPEQYDALQKLLEKLEPYRSIFSDIPDDKDERVAFALALVKYEKSLQ</sequence>
<reference evidence="1 2" key="1">
    <citation type="journal article" date="2016" name="Nat. Commun.">
        <title>Thousands of microbial genomes shed light on interconnected biogeochemical processes in an aquifer system.</title>
        <authorList>
            <person name="Anantharaman K."/>
            <person name="Brown C.T."/>
            <person name="Hug L.A."/>
            <person name="Sharon I."/>
            <person name="Castelle C.J."/>
            <person name="Probst A.J."/>
            <person name="Thomas B.C."/>
            <person name="Singh A."/>
            <person name="Wilkins M.J."/>
            <person name="Karaoz U."/>
            <person name="Brodie E.L."/>
            <person name="Williams K.H."/>
            <person name="Hubbard S.S."/>
            <person name="Banfield J.F."/>
        </authorList>
    </citation>
    <scope>NUCLEOTIDE SEQUENCE [LARGE SCALE GENOMIC DNA]</scope>
</reference>
<gene>
    <name evidence="1" type="ORF">A3D71_02200</name>
</gene>
<dbReference type="AlphaFoldDB" id="A0A1F6DVU9"/>
<dbReference type="EMBL" id="MFLK01000042">
    <property type="protein sequence ID" value="OGG65564.1"/>
    <property type="molecule type" value="Genomic_DNA"/>
</dbReference>